<evidence type="ECO:0000313" key="2">
    <source>
        <dbReference type="Proteomes" id="UP000324748"/>
    </source>
</evidence>
<organism evidence="1 2">
    <name type="scientific">Puccinia graminis f. sp. tritici</name>
    <dbReference type="NCBI Taxonomy" id="56615"/>
    <lineage>
        <taxon>Eukaryota</taxon>
        <taxon>Fungi</taxon>
        <taxon>Dikarya</taxon>
        <taxon>Basidiomycota</taxon>
        <taxon>Pucciniomycotina</taxon>
        <taxon>Pucciniomycetes</taxon>
        <taxon>Pucciniales</taxon>
        <taxon>Pucciniaceae</taxon>
        <taxon>Puccinia</taxon>
    </lineage>
</organism>
<dbReference type="EMBL" id="VSWC01000002">
    <property type="protein sequence ID" value="KAA1118095.1"/>
    <property type="molecule type" value="Genomic_DNA"/>
</dbReference>
<dbReference type="Proteomes" id="UP000324748">
    <property type="component" value="Unassembled WGS sequence"/>
</dbReference>
<name>A0A5B0QZ40_PUCGR</name>
<gene>
    <name evidence="1" type="ORF">PGT21_031220</name>
</gene>
<accession>A0A5B0QZ40</accession>
<comment type="caution">
    <text evidence="1">The sequence shown here is derived from an EMBL/GenBank/DDBJ whole genome shotgun (WGS) entry which is preliminary data.</text>
</comment>
<sequence>MAAVGTRENLRSRIASEPQELEILIEIATGTGIGMDETKTENGIVNVGETTSIGTLIGIAIEQGTETEDKITQKVMIGTRIETEIVIVKELVMEMASTETQIAQSGILLVIANTGTGTETAQEAQTAGPGSLIVLATSHAMDVVAPALPVGRRVQVGAVVVEKGEIALARRTLAKEVPVTRWMLIQTLMMKTKRQKWPV</sequence>
<evidence type="ECO:0000313" key="1">
    <source>
        <dbReference type="EMBL" id="KAA1118095.1"/>
    </source>
</evidence>
<keyword evidence="2" id="KW-1185">Reference proteome</keyword>
<protein>
    <submittedName>
        <fullName evidence="1">Uncharacterized protein</fullName>
    </submittedName>
</protein>
<reference evidence="1 2" key="1">
    <citation type="submission" date="2019-05" db="EMBL/GenBank/DDBJ databases">
        <title>Emergence of the Ug99 lineage of the wheat stem rust pathogen through somatic hybridization.</title>
        <authorList>
            <person name="Li F."/>
            <person name="Upadhyaya N.M."/>
            <person name="Sperschneider J."/>
            <person name="Matny O."/>
            <person name="Nguyen-Phuc H."/>
            <person name="Mago R."/>
            <person name="Raley C."/>
            <person name="Miller M.E."/>
            <person name="Silverstein K.A.T."/>
            <person name="Henningsen E."/>
            <person name="Hirsch C.D."/>
            <person name="Visser B."/>
            <person name="Pretorius Z.A."/>
            <person name="Steffenson B.J."/>
            <person name="Schwessinger B."/>
            <person name="Dodds P.N."/>
            <person name="Figueroa M."/>
        </authorList>
    </citation>
    <scope>NUCLEOTIDE SEQUENCE [LARGE SCALE GENOMIC DNA]</scope>
    <source>
        <strain evidence="1">21-0</strain>
    </source>
</reference>
<proteinExistence type="predicted"/>
<dbReference type="AlphaFoldDB" id="A0A5B0QZ40"/>